<feature type="transmembrane region" description="Helical" evidence="2">
    <location>
        <begin position="278"/>
        <end position="303"/>
    </location>
</feature>
<evidence type="ECO:0000313" key="3">
    <source>
        <dbReference type="EMBL" id="KDA01379.1"/>
    </source>
</evidence>
<dbReference type="EMBL" id="ARYL01000030">
    <property type="protein sequence ID" value="KDA01379.1"/>
    <property type="molecule type" value="Genomic_DNA"/>
</dbReference>
<keyword evidence="2" id="KW-0472">Membrane</keyword>
<evidence type="ECO:0000313" key="4">
    <source>
        <dbReference type="Proteomes" id="UP000024942"/>
    </source>
</evidence>
<sequence length="491" mass="54154">MRALVVVLGLALWSIQAGWAEPVYFVIDASGSMDADERADAIAFVAETKESLVQGSRTSTTFFGSAENGGNCGSVVINPLMPVIEDVPDKYDPGNFTPVGTALRAALDEAAANDGRVIVVSDGADTCEVDVCEVVRRNLRRHPTARRPEFMPIGASDETIDAYGCFVSAVASSALGIIAAPMSQPKDTPVSWVFGLMVLCALLMGLSVVLGIRAMEARARDLKKQINTLTETGTACVSEVSRWRYAWAVVPAVMSAMITLLTAWLATENFFLGWDHVWWFVNLPFGSMLLPAVFVGFAGWALLEMWNIDAIGRQFTEANVKVQLEKQRKDERKTVAEARAAEREQRRQEREASKRAEYLARISDSSAAARKRQNEFLAEISLGSTNAEVSNTAVKLNAITDAIEELIAGVESNQILSSFSDTPRTDYPTILNRLLNRNLITADVYFELDEIFKEWSRLLSGRIEIKSISERITEFDIRRLRPRSPPDSSSR</sequence>
<feature type="transmembrane region" description="Helical" evidence="2">
    <location>
        <begin position="192"/>
        <end position="215"/>
    </location>
</feature>
<keyword evidence="2" id="KW-0812">Transmembrane</keyword>
<dbReference type="SUPFAM" id="SSF53300">
    <property type="entry name" value="vWA-like"/>
    <property type="match status" value="1"/>
</dbReference>
<keyword evidence="4" id="KW-1185">Reference proteome</keyword>
<comment type="caution">
    <text evidence="3">The sequence shown here is derived from an EMBL/GenBank/DDBJ whole genome shotgun (WGS) entry which is preliminary data.</text>
</comment>
<protein>
    <recommendedName>
        <fullName evidence="5">VWFA domain-containing protein</fullName>
    </recommendedName>
</protein>
<dbReference type="InterPro" id="IPR036465">
    <property type="entry name" value="vWFA_dom_sf"/>
</dbReference>
<dbReference type="RefSeq" id="WP_035540448.1">
    <property type="nucleotide sequence ID" value="NZ_ARYL01000030.1"/>
</dbReference>
<dbReference type="Proteomes" id="UP000024942">
    <property type="component" value="Unassembled WGS sequence"/>
</dbReference>
<evidence type="ECO:0000256" key="1">
    <source>
        <dbReference type="SAM" id="Coils"/>
    </source>
</evidence>
<organism evidence="3 4">
    <name type="scientific">Hyphomonas oceanitis SCH89</name>
    <dbReference type="NCBI Taxonomy" id="1280953"/>
    <lineage>
        <taxon>Bacteria</taxon>
        <taxon>Pseudomonadati</taxon>
        <taxon>Pseudomonadota</taxon>
        <taxon>Alphaproteobacteria</taxon>
        <taxon>Hyphomonadales</taxon>
        <taxon>Hyphomonadaceae</taxon>
        <taxon>Hyphomonas</taxon>
    </lineage>
</organism>
<evidence type="ECO:0000256" key="2">
    <source>
        <dbReference type="SAM" id="Phobius"/>
    </source>
</evidence>
<feature type="coiled-coil region" evidence="1">
    <location>
        <begin position="321"/>
        <end position="351"/>
    </location>
</feature>
<dbReference type="Gene3D" id="3.40.50.410">
    <property type="entry name" value="von Willebrand factor, type A domain"/>
    <property type="match status" value="1"/>
</dbReference>
<reference evidence="3 4" key="1">
    <citation type="journal article" date="2014" name="Antonie Van Leeuwenhoek">
        <title>Hyphomonas beringensis sp. nov. and Hyphomonas chukchiensis sp. nov., isolated from surface seawater of the Bering Sea and Chukchi Sea.</title>
        <authorList>
            <person name="Li C."/>
            <person name="Lai Q."/>
            <person name="Li G."/>
            <person name="Dong C."/>
            <person name="Wang J."/>
            <person name="Liao Y."/>
            <person name="Shao Z."/>
        </authorList>
    </citation>
    <scope>NUCLEOTIDE SEQUENCE [LARGE SCALE GENOMIC DNA]</scope>
    <source>
        <strain evidence="3 4">SCH89</strain>
    </source>
</reference>
<accession>A0A059G3V0</accession>
<keyword evidence="1" id="KW-0175">Coiled coil</keyword>
<evidence type="ECO:0008006" key="5">
    <source>
        <dbReference type="Google" id="ProtNLM"/>
    </source>
</evidence>
<feature type="transmembrane region" description="Helical" evidence="2">
    <location>
        <begin position="245"/>
        <end position="266"/>
    </location>
</feature>
<keyword evidence="2" id="KW-1133">Transmembrane helix</keyword>
<gene>
    <name evidence="3" type="ORF">HOC_16027</name>
</gene>
<proteinExistence type="predicted"/>
<dbReference type="OrthoDB" id="4318225at2"/>
<name>A0A059G3V0_9PROT</name>
<dbReference type="AlphaFoldDB" id="A0A059G3V0"/>
<dbReference type="PATRIC" id="fig|1280953.3.peg.3214"/>